<reference evidence="1" key="2">
    <citation type="submission" date="2022-06" db="UniProtKB">
        <authorList>
            <consortium name="EnsemblMetazoa"/>
        </authorList>
    </citation>
    <scope>IDENTIFICATION</scope>
    <source>
        <strain evidence="1">DF5081</strain>
    </source>
</reference>
<dbReference type="EnsemblMetazoa" id="CJA21419.1">
    <property type="protein sequence ID" value="CJA21419.1"/>
    <property type="gene ID" value="WBGene00176991"/>
</dbReference>
<organism evidence="1 2">
    <name type="scientific">Caenorhabditis japonica</name>
    <dbReference type="NCBI Taxonomy" id="281687"/>
    <lineage>
        <taxon>Eukaryota</taxon>
        <taxon>Metazoa</taxon>
        <taxon>Ecdysozoa</taxon>
        <taxon>Nematoda</taxon>
        <taxon>Chromadorea</taxon>
        <taxon>Rhabditida</taxon>
        <taxon>Rhabditina</taxon>
        <taxon>Rhabditomorpha</taxon>
        <taxon>Rhabditoidea</taxon>
        <taxon>Rhabditidae</taxon>
        <taxon>Peloderinae</taxon>
        <taxon>Caenorhabditis</taxon>
    </lineage>
</organism>
<keyword evidence="2" id="KW-1185">Reference proteome</keyword>
<dbReference type="AlphaFoldDB" id="A0A8R1E359"/>
<sequence>MSIAEYAKKISELSNNANLNEEASEQIALSVFLHGLNAPLRKKKFERRMNRRFIDEAPDEDGRDESEVHYLSHHLVIKTSYKTAKV</sequence>
<proteinExistence type="predicted"/>
<reference evidence="2" key="1">
    <citation type="submission" date="2010-08" db="EMBL/GenBank/DDBJ databases">
        <authorList>
            <consortium name="Caenorhabditis japonica Sequencing Consortium"/>
            <person name="Wilson R.K."/>
        </authorList>
    </citation>
    <scope>NUCLEOTIDE SEQUENCE [LARGE SCALE GENOMIC DNA]</scope>
    <source>
        <strain evidence="2">DF5081</strain>
    </source>
</reference>
<accession>A0A8R1E359</accession>
<name>A0A8R1E359_CAEJA</name>
<protein>
    <submittedName>
        <fullName evidence="1">Uncharacterized protein</fullName>
    </submittedName>
</protein>
<evidence type="ECO:0000313" key="2">
    <source>
        <dbReference type="Proteomes" id="UP000005237"/>
    </source>
</evidence>
<dbReference type="Proteomes" id="UP000005237">
    <property type="component" value="Unassembled WGS sequence"/>
</dbReference>
<evidence type="ECO:0000313" key="1">
    <source>
        <dbReference type="EnsemblMetazoa" id="CJA21419.1"/>
    </source>
</evidence>